<dbReference type="AlphaFoldDB" id="A0AAP0L2B6"/>
<protein>
    <recommendedName>
        <fullName evidence="4">Carboxypeptidase</fullName>
    </recommendedName>
</protein>
<organism evidence="2 3">
    <name type="scientific">Stephania yunnanensis</name>
    <dbReference type="NCBI Taxonomy" id="152371"/>
    <lineage>
        <taxon>Eukaryota</taxon>
        <taxon>Viridiplantae</taxon>
        <taxon>Streptophyta</taxon>
        <taxon>Embryophyta</taxon>
        <taxon>Tracheophyta</taxon>
        <taxon>Spermatophyta</taxon>
        <taxon>Magnoliopsida</taxon>
        <taxon>Ranunculales</taxon>
        <taxon>Menispermaceae</taxon>
        <taxon>Menispermoideae</taxon>
        <taxon>Cissampelideae</taxon>
        <taxon>Stephania</taxon>
    </lineage>
</organism>
<dbReference type="PROSITE" id="PS00131">
    <property type="entry name" value="CARBOXYPEPT_SER_SER"/>
    <property type="match status" value="1"/>
</dbReference>
<dbReference type="GO" id="GO:0006508">
    <property type="term" value="P:proteolysis"/>
    <property type="evidence" value="ECO:0007669"/>
    <property type="project" value="InterPro"/>
</dbReference>
<dbReference type="Pfam" id="PF00450">
    <property type="entry name" value="Peptidase_S10"/>
    <property type="match status" value="1"/>
</dbReference>
<sequence length="113" mass="13166">MVLHSPTCLRVSQNKTRDFYITGESYASHYVPQLASLILNYNKFTNYTISLKGITVSSIHPKLMSFFICLLHMGADLFNGWAWVESNRTRTLKHYHRPNLPYIRDLIHRPKLG</sequence>
<proteinExistence type="inferred from homology"/>
<reference evidence="2 3" key="1">
    <citation type="submission" date="2024-01" db="EMBL/GenBank/DDBJ databases">
        <title>Genome assemblies of Stephania.</title>
        <authorList>
            <person name="Yang L."/>
        </authorList>
    </citation>
    <scope>NUCLEOTIDE SEQUENCE [LARGE SCALE GENOMIC DNA]</scope>
    <source>
        <strain evidence="2">YNDBR</strain>
        <tissue evidence="2">Leaf</tissue>
    </source>
</reference>
<gene>
    <name evidence="2" type="ORF">Syun_003908</name>
</gene>
<dbReference type="Gene3D" id="3.40.50.1820">
    <property type="entry name" value="alpha/beta hydrolase"/>
    <property type="match status" value="1"/>
</dbReference>
<dbReference type="EMBL" id="JBBNAF010000002">
    <property type="protein sequence ID" value="KAK9163006.1"/>
    <property type="molecule type" value="Genomic_DNA"/>
</dbReference>
<name>A0AAP0L2B6_9MAGN</name>
<evidence type="ECO:0000313" key="2">
    <source>
        <dbReference type="EMBL" id="KAK9163006.1"/>
    </source>
</evidence>
<dbReference type="Proteomes" id="UP001420932">
    <property type="component" value="Unassembled WGS sequence"/>
</dbReference>
<comment type="similarity">
    <text evidence="1">Belongs to the peptidase S10 family.</text>
</comment>
<evidence type="ECO:0000256" key="1">
    <source>
        <dbReference type="ARBA" id="ARBA00009431"/>
    </source>
</evidence>
<comment type="caution">
    <text evidence="2">The sequence shown here is derived from an EMBL/GenBank/DDBJ whole genome shotgun (WGS) entry which is preliminary data.</text>
</comment>
<keyword evidence="3" id="KW-1185">Reference proteome</keyword>
<dbReference type="InterPro" id="IPR029058">
    <property type="entry name" value="AB_hydrolase_fold"/>
</dbReference>
<dbReference type="InterPro" id="IPR018202">
    <property type="entry name" value="Ser_caboxypep_ser_AS"/>
</dbReference>
<evidence type="ECO:0008006" key="4">
    <source>
        <dbReference type="Google" id="ProtNLM"/>
    </source>
</evidence>
<accession>A0AAP0L2B6</accession>
<dbReference type="InterPro" id="IPR001563">
    <property type="entry name" value="Peptidase_S10"/>
</dbReference>
<evidence type="ECO:0000313" key="3">
    <source>
        <dbReference type="Proteomes" id="UP001420932"/>
    </source>
</evidence>
<dbReference type="GO" id="GO:0004185">
    <property type="term" value="F:serine-type carboxypeptidase activity"/>
    <property type="evidence" value="ECO:0007669"/>
    <property type="project" value="InterPro"/>
</dbReference>
<dbReference type="SUPFAM" id="SSF53474">
    <property type="entry name" value="alpha/beta-Hydrolases"/>
    <property type="match status" value="1"/>
</dbReference>